<protein>
    <submittedName>
        <fullName evidence="2">Helix-turn-helix domain-containing protein</fullName>
    </submittedName>
</protein>
<sequence length="280" mass="31278">MPNASPASPASPDVLRQQVGELLRRWRERAGISVETAVSETALSAPSLWRWEAGTLPRKPKTDTIEALLRLYGAADDEIAAILDLAEKAAARPWWHPYRFQLPGWVQASIAYAESSTMIRIYAPHRIPDLLQTPGYAQARGCDEVGLSLLARRQAVLHRATPERPRLWVILDESIFCRSVSGDPEVLCEQIDHLIYLTSRRRFTLQIVPLTTTGQPAAEPFTIYRLAPQELPDVVCREVLDGGQFTDDRDSVGVYRVAWDAYARALSPMDSLALLKSIHA</sequence>
<evidence type="ECO:0000313" key="2">
    <source>
        <dbReference type="EMBL" id="MBL1100165.1"/>
    </source>
</evidence>
<organism evidence="2 3">
    <name type="scientific">Streptomyces coffeae</name>
    <dbReference type="NCBI Taxonomy" id="621382"/>
    <lineage>
        <taxon>Bacteria</taxon>
        <taxon>Bacillati</taxon>
        <taxon>Actinomycetota</taxon>
        <taxon>Actinomycetes</taxon>
        <taxon>Kitasatosporales</taxon>
        <taxon>Streptomycetaceae</taxon>
        <taxon>Streptomyces</taxon>
    </lineage>
</organism>
<feature type="domain" description="HTH cro/C1-type" evidence="1">
    <location>
        <begin position="23"/>
        <end position="79"/>
    </location>
</feature>
<evidence type="ECO:0000259" key="1">
    <source>
        <dbReference type="PROSITE" id="PS50943"/>
    </source>
</evidence>
<dbReference type="InterPro" id="IPR043917">
    <property type="entry name" value="DUF5753"/>
</dbReference>
<reference evidence="2 3" key="1">
    <citation type="submission" date="2021-01" db="EMBL/GenBank/DDBJ databases">
        <title>WGS of actinomycetes isolated from Thailand.</title>
        <authorList>
            <person name="Thawai C."/>
        </authorList>
    </citation>
    <scope>NUCLEOTIDE SEQUENCE [LARGE SCALE GENOMIC DNA]</scope>
    <source>
        <strain evidence="2 3">CA1R205</strain>
    </source>
</reference>
<dbReference type="SUPFAM" id="SSF47413">
    <property type="entry name" value="lambda repressor-like DNA-binding domains"/>
    <property type="match status" value="1"/>
</dbReference>
<dbReference type="Proteomes" id="UP000634229">
    <property type="component" value="Unassembled WGS sequence"/>
</dbReference>
<comment type="caution">
    <text evidence="2">The sequence shown here is derived from an EMBL/GenBank/DDBJ whole genome shotgun (WGS) entry which is preliminary data.</text>
</comment>
<dbReference type="PROSITE" id="PS50943">
    <property type="entry name" value="HTH_CROC1"/>
    <property type="match status" value="1"/>
</dbReference>
<name>A0ABS1NJV4_9ACTN</name>
<accession>A0ABS1NJV4</accession>
<dbReference type="Gene3D" id="1.10.260.40">
    <property type="entry name" value="lambda repressor-like DNA-binding domains"/>
    <property type="match status" value="1"/>
</dbReference>
<gene>
    <name evidence="2" type="ORF">JK363_26525</name>
</gene>
<keyword evidence="3" id="KW-1185">Reference proteome</keyword>
<dbReference type="RefSeq" id="WP_201877846.1">
    <property type="nucleotide sequence ID" value="NZ_JAERRF010000017.1"/>
</dbReference>
<evidence type="ECO:0000313" key="3">
    <source>
        <dbReference type="Proteomes" id="UP000634229"/>
    </source>
</evidence>
<dbReference type="EMBL" id="JAERRF010000017">
    <property type="protein sequence ID" value="MBL1100165.1"/>
    <property type="molecule type" value="Genomic_DNA"/>
</dbReference>
<dbReference type="Pfam" id="PF19054">
    <property type="entry name" value="DUF5753"/>
    <property type="match status" value="1"/>
</dbReference>
<dbReference type="InterPro" id="IPR001387">
    <property type="entry name" value="Cro/C1-type_HTH"/>
</dbReference>
<dbReference type="SMART" id="SM00530">
    <property type="entry name" value="HTH_XRE"/>
    <property type="match status" value="1"/>
</dbReference>
<dbReference type="CDD" id="cd00093">
    <property type="entry name" value="HTH_XRE"/>
    <property type="match status" value="1"/>
</dbReference>
<proteinExistence type="predicted"/>
<dbReference type="Pfam" id="PF13560">
    <property type="entry name" value="HTH_31"/>
    <property type="match status" value="1"/>
</dbReference>
<dbReference type="InterPro" id="IPR010982">
    <property type="entry name" value="Lambda_DNA-bd_dom_sf"/>
</dbReference>